<organism evidence="2 3">
    <name type="scientific">Kineosphaera limosa NBRC 100340</name>
    <dbReference type="NCBI Taxonomy" id="1184609"/>
    <lineage>
        <taxon>Bacteria</taxon>
        <taxon>Bacillati</taxon>
        <taxon>Actinomycetota</taxon>
        <taxon>Actinomycetes</taxon>
        <taxon>Micrococcales</taxon>
        <taxon>Dermatophilaceae</taxon>
        <taxon>Kineosphaera</taxon>
    </lineage>
</organism>
<protein>
    <submittedName>
        <fullName evidence="2">Uncharacterized protein</fullName>
    </submittedName>
</protein>
<dbReference type="RefSeq" id="WP_006591559.1">
    <property type="nucleotide sequence ID" value="NZ_BAHD01000015.1"/>
</dbReference>
<proteinExistence type="predicted"/>
<dbReference type="STRING" id="1184609.KILIM_015_00890"/>
<evidence type="ECO:0000256" key="1">
    <source>
        <dbReference type="SAM" id="Phobius"/>
    </source>
</evidence>
<feature type="transmembrane region" description="Helical" evidence="1">
    <location>
        <begin position="32"/>
        <end position="54"/>
    </location>
</feature>
<keyword evidence="1" id="KW-1133">Transmembrane helix</keyword>
<comment type="caution">
    <text evidence="2">The sequence shown here is derived from an EMBL/GenBank/DDBJ whole genome shotgun (WGS) entry which is preliminary data.</text>
</comment>
<name>K6WSE3_9MICO</name>
<accession>K6WSE3</accession>
<reference evidence="2 3" key="1">
    <citation type="submission" date="2012-08" db="EMBL/GenBank/DDBJ databases">
        <title>Whole genome shotgun sequence of Kineosphaera limosa NBRC 100340.</title>
        <authorList>
            <person name="Yoshida I."/>
            <person name="Isaki S."/>
            <person name="Hosoyama A."/>
            <person name="Tsuchikane K."/>
            <person name="Katsumata H."/>
            <person name="Ando Y."/>
            <person name="Ohji S."/>
            <person name="Hamada M."/>
            <person name="Tamura T."/>
            <person name="Yamazoe A."/>
            <person name="Yamazaki S."/>
            <person name="Fujita N."/>
        </authorList>
    </citation>
    <scope>NUCLEOTIDE SEQUENCE [LARGE SCALE GENOMIC DNA]</scope>
    <source>
        <strain evidence="2 3">NBRC 100340</strain>
    </source>
</reference>
<dbReference type="Proteomes" id="UP000008366">
    <property type="component" value="Unassembled WGS sequence"/>
</dbReference>
<gene>
    <name evidence="2" type="ORF">KILIM_015_00890</name>
</gene>
<keyword evidence="3" id="KW-1185">Reference proteome</keyword>
<keyword evidence="1" id="KW-0812">Transmembrane</keyword>
<keyword evidence="1" id="KW-0472">Membrane</keyword>
<feature type="transmembrane region" description="Helical" evidence="1">
    <location>
        <begin position="6"/>
        <end position="25"/>
    </location>
</feature>
<evidence type="ECO:0000313" key="3">
    <source>
        <dbReference type="Proteomes" id="UP000008366"/>
    </source>
</evidence>
<sequence length="58" mass="6043">MSVSTGALIVGALGLIYGLSATRWSGERGQRFAVIGAFGLLAAAIVLIVIPWAMGRPW</sequence>
<dbReference type="EMBL" id="BAHD01000015">
    <property type="protein sequence ID" value="GAB95027.1"/>
    <property type="molecule type" value="Genomic_DNA"/>
</dbReference>
<evidence type="ECO:0000313" key="2">
    <source>
        <dbReference type="EMBL" id="GAB95027.1"/>
    </source>
</evidence>
<dbReference type="AlphaFoldDB" id="K6WSE3"/>